<keyword evidence="11" id="KW-0443">Lipid metabolism</keyword>
<comment type="caution">
    <text evidence="15">The sequence shown here is derived from an EMBL/GenBank/DDBJ whole genome shotgun (WGS) entry which is preliminary data.</text>
</comment>
<keyword evidence="10 14" id="KW-1133">Transmembrane helix</keyword>
<dbReference type="AlphaFoldDB" id="A0A8K1FN95"/>
<evidence type="ECO:0000256" key="10">
    <source>
        <dbReference type="ARBA" id="ARBA00022989"/>
    </source>
</evidence>
<dbReference type="GO" id="GO:0005789">
    <property type="term" value="C:endoplasmic reticulum membrane"/>
    <property type="evidence" value="ECO:0007669"/>
    <property type="project" value="UniProtKB-SubCell"/>
</dbReference>
<sequence length="360" mass="41614">MTSTKASQRVEFPNVHARPEQQTQVGKVRRHIVLFAFYFLWVVGFMGYGAISALSAATVGHAVIQGDASYVPLVVRVYLSLMVLYYSYHLTVLRNGQPKWKALHALCRSTLMKYPYFRHQICIFEEFEEESLKNPEKAFVKPKDKAIFAFHPHGILTCGWTVNGSFSMRFDQADERWLVAENLFWFPILRDALHWMGFDDVHKDTFVKHMKDDRNLCFVPGGFEEATIYVHGKHRSYLKRKFGFIKLALQYGYKIHPVYTFGEELTYKTFTPLLKFRLWLNTLKIPGAVFSGRTLCPILPLNDCEMTTVVGKAVQMPKIENPSKEEVAKYHAIYVQAVVDLFERNKVKYAADPSAELEFL</sequence>
<dbReference type="Proteomes" id="UP000794436">
    <property type="component" value="Unassembled WGS sequence"/>
</dbReference>
<evidence type="ECO:0000256" key="5">
    <source>
        <dbReference type="ARBA" id="ARBA00022516"/>
    </source>
</evidence>
<evidence type="ECO:0000313" key="15">
    <source>
        <dbReference type="EMBL" id="TMW65642.1"/>
    </source>
</evidence>
<dbReference type="GO" id="GO:0006071">
    <property type="term" value="P:glycerol metabolic process"/>
    <property type="evidence" value="ECO:0007669"/>
    <property type="project" value="UniProtKB-KW"/>
</dbReference>
<dbReference type="InterPro" id="IPR007130">
    <property type="entry name" value="DAGAT"/>
</dbReference>
<keyword evidence="13" id="KW-0012">Acyltransferase</keyword>
<proteinExistence type="inferred from homology"/>
<evidence type="ECO:0000256" key="9">
    <source>
        <dbReference type="ARBA" id="ARBA00022824"/>
    </source>
</evidence>
<dbReference type="EC" id="2.3.1.-" evidence="14"/>
<dbReference type="CDD" id="cd07987">
    <property type="entry name" value="LPLAT_MGAT-like"/>
    <property type="match status" value="1"/>
</dbReference>
<protein>
    <recommendedName>
        <fullName evidence="14">Acyltransferase</fullName>
        <ecNumber evidence="14">2.3.1.-</ecNumber>
    </recommendedName>
</protein>
<evidence type="ECO:0000256" key="6">
    <source>
        <dbReference type="ARBA" id="ARBA00022679"/>
    </source>
</evidence>
<keyword evidence="8" id="KW-0319">Glycerol metabolism</keyword>
<comment type="similarity">
    <text evidence="4 14">Belongs to the diacylglycerol acyltransferase family.</text>
</comment>
<evidence type="ECO:0000256" key="2">
    <source>
        <dbReference type="ARBA" id="ARBA00004771"/>
    </source>
</evidence>
<dbReference type="EMBL" id="SPLM01000037">
    <property type="protein sequence ID" value="TMW65642.1"/>
    <property type="molecule type" value="Genomic_DNA"/>
</dbReference>
<evidence type="ECO:0000256" key="12">
    <source>
        <dbReference type="ARBA" id="ARBA00023136"/>
    </source>
</evidence>
<evidence type="ECO:0000256" key="7">
    <source>
        <dbReference type="ARBA" id="ARBA00022692"/>
    </source>
</evidence>
<feature type="transmembrane region" description="Helical" evidence="14">
    <location>
        <begin position="32"/>
        <end position="57"/>
    </location>
</feature>
<organism evidence="15 16">
    <name type="scientific">Pythium oligandrum</name>
    <name type="common">Mycoparasitic fungus</name>
    <dbReference type="NCBI Taxonomy" id="41045"/>
    <lineage>
        <taxon>Eukaryota</taxon>
        <taxon>Sar</taxon>
        <taxon>Stramenopiles</taxon>
        <taxon>Oomycota</taxon>
        <taxon>Peronosporomycetes</taxon>
        <taxon>Pythiales</taxon>
        <taxon>Pythiaceae</taxon>
        <taxon>Pythium</taxon>
    </lineage>
</organism>
<evidence type="ECO:0000256" key="3">
    <source>
        <dbReference type="ARBA" id="ARBA00005189"/>
    </source>
</evidence>
<evidence type="ECO:0000313" key="16">
    <source>
        <dbReference type="Proteomes" id="UP000794436"/>
    </source>
</evidence>
<keyword evidence="9 14" id="KW-0256">Endoplasmic reticulum</keyword>
<dbReference type="PANTHER" id="PTHR12317:SF0">
    <property type="entry name" value="ACYLTRANSFERASE"/>
    <property type="match status" value="1"/>
</dbReference>
<keyword evidence="5" id="KW-0444">Lipid biosynthesis</keyword>
<keyword evidence="12 14" id="KW-0472">Membrane</keyword>
<evidence type="ECO:0000256" key="13">
    <source>
        <dbReference type="ARBA" id="ARBA00023315"/>
    </source>
</evidence>
<comment type="subcellular location">
    <subcellularLocation>
        <location evidence="1 14">Endoplasmic reticulum membrane</location>
        <topology evidence="1 14">Multi-pass membrane protein</topology>
    </subcellularLocation>
</comment>
<keyword evidence="16" id="KW-1185">Reference proteome</keyword>
<dbReference type="GO" id="GO:0019432">
    <property type="term" value="P:triglyceride biosynthetic process"/>
    <property type="evidence" value="ECO:0007669"/>
    <property type="project" value="TreeGrafter"/>
</dbReference>
<dbReference type="OrthoDB" id="264532at2759"/>
<keyword evidence="7 14" id="KW-0812">Transmembrane</keyword>
<evidence type="ECO:0000256" key="1">
    <source>
        <dbReference type="ARBA" id="ARBA00004477"/>
    </source>
</evidence>
<name>A0A8K1FN95_PYTOL</name>
<evidence type="ECO:0000256" key="11">
    <source>
        <dbReference type="ARBA" id="ARBA00023098"/>
    </source>
</evidence>
<comment type="pathway">
    <text evidence="2">Glycerolipid metabolism; triacylglycerol biosynthesis.</text>
</comment>
<keyword evidence="6 14" id="KW-0808">Transferase</keyword>
<evidence type="ECO:0000256" key="4">
    <source>
        <dbReference type="ARBA" id="ARBA00005420"/>
    </source>
</evidence>
<dbReference type="PANTHER" id="PTHR12317">
    <property type="entry name" value="DIACYLGLYCEROL O-ACYLTRANSFERASE"/>
    <property type="match status" value="1"/>
</dbReference>
<dbReference type="Pfam" id="PF03982">
    <property type="entry name" value="DAGAT"/>
    <property type="match status" value="1"/>
</dbReference>
<reference evidence="15" key="1">
    <citation type="submission" date="2019-03" db="EMBL/GenBank/DDBJ databases">
        <title>Long read genome sequence of the mycoparasitic Pythium oligandrum ATCC 38472 isolated from sugarbeet rhizosphere.</title>
        <authorList>
            <person name="Gaulin E."/>
        </authorList>
    </citation>
    <scope>NUCLEOTIDE SEQUENCE</scope>
    <source>
        <strain evidence="15">ATCC 38472_TT</strain>
    </source>
</reference>
<evidence type="ECO:0000256" key="14">
    <source>
        <dbReference type="RuleBase" id="RU367023"/>
    </source>
</evidence>
<comment type="pathway">
    <text evidence="3">Lipid metabolism.</text>
</comment>
<gene>
    <name evidence="15" type="ORF">Poli38472_008284</name>
</gene>
<accession>A0A8K1FN95</accession>
<feature type="transmembrane region" description="Helical" evidence="14">
    <location>
        <begin position="69"/>
        <end position="88"/>
    </location>
</feature>
<dbReference type="GO" id="GO:0004144">
    <property type="term" value="F:diacylglycerol O-acyltransferase activity"/>
    <property type="evidence" value="ECO:0007669"/>
    <property type="project" value="TreeGrafter"/>
</dbReference>
<evidence type="ECO:0000256" key="8">
    <source>
        <dbReference type="ARBA" id="ARBA00022798"/>
    </source>
</evidence>